<accession>A0A3N4K7V5</accession>
<dbReference type="InParanoid" id="A0A3N4K7V5"/>
<sequence>MSDTIHEQTREEKMSELDSKIAEILVLNDQYWASIDKISIDLHEDDNELTSAQAAQLQKERSSLFNKVMDLKPLIRKYDEELRLLKAEASTQQFQVK</sequence>
<dbReference type="OrthoDB" id="10343858at2759"/>
<evidence type="ECO:0000313" key="2">
    <source>
        <dbReference type="Proteomes" id="UP000277580"/>
    </source>
</evidence>
<reference evidence="1 2" key="1">
    <citation type="journal article" date="2018" name="Nat. Ecol. Evol.">
        <title>Pezizomycetes genomes reveal the molecular basis of ectomycorrhizal truffle lifestyle.</title>
        <authorList>
            <person name="Murat C."/>
            <person name="Payen T."/>
            <person name="Noel B."/>
            <person name="Kuo A."/>
            <person name="Morin E."/>
            <person name="Chen J."/>
            <person name="Kohler A."/>
            <person name="Krizsan K."/>
            <person name="Balestrini R."/>
            <person name="Da Silva C."/>
            <person name="Montanini B."/>
            <person name="Hainaut M."/>
            <person name="Levati E."/>
            <person name="Barry K.W."/>
            <person name="Belfiori B."/>
            <person name="Cichocki N."/>
            <person name="Clum A."/>
            <person name="Dockter R.B."/>
            <person name="Fauchery L."/>
            <person name="Guy J."/>
            <person name="Iotti M."/>
            <person name="Le Tacon F."/>
            <person name="Lindquist E.A."/>
            <person name="Lipzen A."/>
            <person name="Malagnac F."/>
            <person name="Mello A."/>
            <person name="Molinier V."/>
            <person name="Miyauchi S."/>
            <person name="Poulain J."/>
            <person name="Riccioni C."/>
            <person name="Rubini A."/>
            <person name="Sitrit Y."/>
            <person name="Splivallo R."/>
            <person name="Traeger S."/>
            <person name="Wang M."/>
            <person name="Zifcakova L."/>
            <person name="Wipf D."/>
            <person name="Zambonelli A."/>
            <person name="Paolocci F."/>
            <person name="Nowrousian M."/>
            <person name="Ottonello S."/>
            <person name="Baldrian P."/>
            <person name="Spatafora J.W."/>
            <person name="Henrissat B."/>
            <person name="Nagy L.G."/>
            <person name="Aury J.M."/>
            <person name="Wincker P."/>
            <person name="Grigoriev I.V."/>
            <person name="Bonfante P."/>
            <person name="Martin F.M."/>
        </authorList>
    </citation>
    <scope>NUCLEOTIDE SEQUENCE [LARGE SCALE GENOMIC DNA]</scope>
    <source>
        <strain evidence="1 2">CCBAS932</strain>
    </source>
</reference>
<organism evidence="1 2">
    <name type="scientific">Morchella conica CCBAS932</name>
    <dbReference type="NCBI Taxonomy" id="1392247"/>
    <lineage>
        <taxon>Eukaryota</taxon>
        <taxon>Fungi</taxon>
        <taxon>Dikarya</taxon>
        <taxon>Ascomycota</taxon>
        <taxon>Pezizomycotina</taxon>
        <taxon>Pezizomycetes</taxon>
        <taxon>Pezizales</taxon>
        <taxon>Morchellaceae</taxon>
        <taxon>Morchella</taxon>
    </lineage>
</organism>
<dbReference type="AlphaFoldDB" id="A0A3N4K7V5"/>
<keyword evidence="2" id="KW-1185">Reference proteome</keyword>
<dbReference type="EMBL" id="ML119267">
    <property type="protein sequence ID" value="RPB06604.1"/>
    <property type="molecule type" value="Genomic_DNA"/>
</dbReference>
<dbReference type="Proteomes" id="UP000277580">
    <property type="component" value="Unassembled WGS sequence"/>
</dbReference>
<proteinExistence type="predicted"/>
<protein>
    <submittedName>
        <fullName evidence="1">Uncharacterized protein</fullName>
    </submittedName>
</protein>
<evidence type="ECO:0000313" key="1">
    <source>
        <dbReference type="EMBL" id="RPB06604.1"/>
    </source>
</evidence>
<name>A0A3N4K7V5_9PEZI</name>
<gene>
    <name evidence="1" type="ORF">P167DRAFT_580303</name>
</gene>